<name>A0A512QPQ5_9STAP</name>
<accession>A0A512QPQ5</accession>
<keyword evidence="2" id="KW-1185">Reference proteome</keyword>
<dbReference type="EMBL" id="BKAR01000029">
    <property type="protein sequence ID" value="GEP85417.1"/>
    <property type="molecule type" value="Genomic_DNA"/>
</dbReference>
<reference evidence="1 2" key="1">
    <citation type="submission" date="2019-07" db="EMBL/GenBank/DDBJ databases">
        <title>Whole genome shotgun sequence of Staphylococcus piscifermentans NBRC 109625.</title>
        <authorList>
            <person name="Hosoyama A."/>
            <person name="Uohara A."/>
            <person name="Ohji S."/>
            <person name="Ichikawa N."/>
        </authorList>
    </citation>
    <scope>NUCLEOTIDE SEQUENCE [LARGE SCALE GENOMIC DNA]</scope>
    <source>
        <strain evidence="1 2">NBRC 109625</strain>
    </source>
</reference>
<protein>
    <submittedName>
        <fullName evidence="1">Uncharacterized protein</fullName>
    </submittedName>
</protein>
<dbReference type="AlphaFoldDB" id="A0A512QPQ5"/>
<organism evidence="1 2">
    <name type="scientific">Staphylococcus piscifermentans</name>
    <dbReference type="NCBI Taxonomy" id="70258"/>
    <lineage>
        <taxon>Bacteria</taxon>
        <taxon>Bacillati</taxon>
        <taxon>Bacillota</taxon>
        <taxon>Bacilli</taxon>
        <taxon>Bacillales</taxon>
        <taxon>Staphylococcaceae</taxon>
        <taxon>Staphylococcus</taxon>
    </lineage>
</organism>
<dbReference type="Proteomes" id="UP000321736">
    <property type="component" value="Unassembled WGS sequence"/>
</dbReference>
<sequence length="40" mass="4534">MSSFSYFMSAPKNIKEIFGGLDVISVKALFVRLYSLRSKC</sequence>
<evidence type="ECO:0000313" key="1">
    <source>
        <dbReference type="EMBL" id="GEP85417.1"/>
    </source>
</evidence>
<proteinExistence type="predicted"/>
<evidence type="ECO:0000313" key="2">
    <source>
        <dbReference type="Proteomes" id="UP000321736"/>
    </source>
</evidence>
<comment type="caution">
    <text evidence="1">The sequence shown here is derived from an EMBL/GenBank/DDBJ whole genome shotgun (WGS) entry which is preliminary data.</text>
</comment>
<gene>
    <name evidence="1" type="ORF">SPI02_20020</name>
</gene>